<comment type="caution">
    <text evidence="2">The sequence shown here is derived from an EMBL/GenBank/DDBJ whole genome shotgun (WGS) entry which is preliminary data.</text>
</comment>
<evidence type="ECO:0000313" key="2">
    <source>
        <dbReference type="EMBL" id="GAA1252583.1"/>
    </source>
</evidence>
<proteinExistence type="predicted"/>
<accession>A0ABN1WJJ7</accession>
<sequence>MRIPGCSSASSARTRSTWASAIGEERETIRISEGSGGEDSCAAAAAEAEAEAEVEASRDEADEGDEGDEGEDDDDMATTIGRQPSGRS</sequence>
<gene>
    <name evidence="2" type="ORF">GCM10009665_49100</name>
</gene>
<organism evidence="2 3">
    <name type="scientific">Kitasatospora nipponensis</name>
    <dbReference type="NCBI Taxonomy" id="258049"/>
    <lineage>
        <taxon>Bacteria</taxon>
        <taxon>Bacillati</taxon>
        <taxon>Actinomycetota</taxon>
        <taxon>Actinomycetes</taxon>
        <taxon>Kitasatosporales</taxon>
        <taxon>Streptomycetaceae</taxon>
        <taxon>Kitasatospora</taxon>
    </lineage>
</organism>
<evidence type="ECO:0000256" key="1">
    <source>
        <dbReference type="SAM" id="MobiDB-lite"/>
    </source>
</evidence>
<reference evidence="2 3" key="1">
    <citation type="journal article" date="2019" name="Int. J. Syst. Evol. Microbiol.">
        <title>The Global Catalogue of Microorganisms (GCM) 10K type strain sequencing project: providing services to taxonomists for standard genome sequencing and annotation.</title>
        <authorList>
            <consortium name="The Broad Institute Genomics Platform"/>
            <consortium name="The Broad Institute Genome Sequencing Center for Infectious Disease"/>
            <person name="Wu L."/>
            <person name="Ma J."/>
        </authorList>
    </citation>
    <scope>NUCLEOTIDE SEQUENCE [LARGE SCALE GENOMIC DNA]</scope>
    <source>
        <strain evidence="2 3">JCM 13004</strain>
    </source>
</reference>
<dbReference type="Proteomes" id="UP001500037">
    <property type="component" value="Unassembled WGS sequence"/>
</dbReference>
<feature type="region of interest" description="Disordered" evidence="1">
    <location>
        <begin position="1"/>
        <end position="88"/>
    </location>
</feature>
<keyword evidence="3" id="KW-1185">Reference proteome</keyword>
<feature type="compositionally biased region" description="Low complexity" evidence="1">
    <location>
        <begin position="38"/>
        <end position="47"/>
    </location>
</feature>
<feature type="compositionally biased region" description="Low complexity" evidence="1">
    <location>
        <begin position="7"/>
        <end position="21"/>
    </location>
</feature>
<name>A0ABN1WJJ7_9ACTN</name>
<dbReference type="EMBL" id="BAAALF010000101">
    <property type="protein sequence ID" value="GAA1252583.1"/>
    <property type="molecule type" value="Genomic_DNA"/>
</dbReference>
<evidence type="ECO:0000313" key="3">
    <source>
        <dbReference type="Proteomes" id="UP001500037"/>
    </source>
</evidence>
<protein>
    <submittedName>
        <fullName evidence="2">Uncharacterized protein</fullName>
    </submittedName>
</protein>
<feature type="compositionally biased region" description="Acidic residues" evidence="1">
    <location>
        <begin position="48"/>
        <end position="76"/>
    </location>
</feature>